<dbReference type="PANTHER" id="PTHR34454:SF3">
    <property type="entry name" value="PEPTIDASE I, PUTATIVE-RELATED"/>
    <property type="match status" value="1"/>
</dbReference>
<name>A0ABP0Y9P7_9ROSI</name>
<protein>
    <recommendedName>
        <fullName evidence="3">Peptidase S26 domain-containing protein</fullName>
    </recommendedName>
</protein>
<dbReference type="InterPro" id="IPR053283">
    <property type="entry name" value="TUNICAMYCIN_INDUCED_1"/>
</dbReference>
<dbReference type="InterPro" id="IPR000223">
    <property type="entry name" value="Pept_S26A_signal_pept_1"/>
</dbReference>
<dbReference type="Pfam" id="PF10502">
    <property type="entry name" value="Peptidase_S26"/>
    <property type="match status" value="1"/>
</dbReference>
<sequence>MAIRVTVSFSGYVAQNLASSAGIRVGNCRAVHECWIRTRFFGSNQKPEFDPPGSVRNYHSDVLPSNSRCWVKNSASSFGTLAGEMVGESCRNPIILGLISLMKSTVATSISSPMAMGVYGVSSFKAASIIPFLQGSKSVSGNESISGSAGGEIESYGVLDCVMDEGMSKPPNPPQLEKSSWISRFLNNCSEDAKAIVTAFTVSVLFRSFLAEPRSIPSSSMYPTLDVGDRILAEKVSYFFRKPSVSDIVIFKAPPILQEIGYKSNDVFIKRIVAKAGDCVEVRDGKLLVNGVAQNEKFILEPLSYNMDPVIVPEGYVFVLGDNRNNSFDSHNWGPLPVENIVGRSVFRYWPPSKVSDIMSDQNADKDVVFKTLHLIIPESYSPVHNSGDTEGRERNKLGRLNPFGSVLIRFSEARTMKIPHRTPLLFLLLQLQASMFLNSLSIASSLNHSSSNDDDNAHLLQDVLKELAAKQKWDLEGMKILKLDVGRVRFGCAERYEIRLGLGKTRLLAKFSDEVSSWKKPSYANDTSFGSLINGIGSMAAVRSFKIVGPFDMMVEGDARLSISLPKNATHVGLKRILVGEGITVEVSEAEEVSVFYSSDLSRLLNETRSNGKIRVYPFRLPFCAPLLPLHVLGSATLSAYRTRNPDDYIKTSFLSKNSIELLPDKCYGRDTHIANSPLLDSLKPQFHMLESVFQRYLSNWILQNGLLAFVKVKMRASVVVRFQLELENTFGTNSSHHVRLAEWRTKPTVERASFEVLARLDAVRLKPLVVKKLQPLIMADSTEWRNLLPNISFTKFPSLLVPPEALTLDVKW</sequence>
<dbReference type="InterPro" id="IPR019533">
    <property type="entry name" value="Peptidase_S26"/>
</dbReference>
<accession>A0ABP0Y9P7</accession>
<keyword evidence="1" id="KW-0645">Protease</keyword>
<evidence type="ECO:0000259" key="3">
    <source>
        <dbReference type="Pfam" id="PF10502"/>
    </source>
</evidence>
<proteinExistence type="predicted"/>
<dbReference type="SUPFAM" id="SSF51306">
    <property type="entry name" value="LexA/Signal peptidase"/>
    <property type="match status" value="1"/>
</dbReference>
<evidence type="ECO:0000313" key="5">
    <source>
        <dbReference type="Proteomes" id="UP001642487"/>
    </source>
</evidence>
<reference evidence="4 5" key="1">
    <citation type="submission" date="2024-03" db="EMBL/GenBank/DDBJ databases">
        <authorList>
            <person name="Gkanogiannis A."/>
            <person name="Becerra Lopez-Lavalle L."/>
        </authorList>
    </citation>
    <scope>NUCLEOTIDE SEQUENCE [LARGE SCALE GENOMIC DNA]</scope>
</reference>
<keyword evidence="2" id="KW-0378">Hydrolase</keyword>
<dbReference type="PROSITE" id="PS00761">
    <property type="entry name" value="SPASE_I_3"/>
    <property type="match status" value="1"/>
</dbReference>
<dbReference type="InterPro" id="IPR019756">
    <property type="entry name" value="Pept_S26A_signal_pept_1_Ser-AS"/>
</dbReference>
<dbReference type="PRINTS" id="PR00727">
    <property type="entry name" value="LEADERPTASE"/>
</dbReference>
<organism evidence="4 5">
    <name type="scientific">Citrullus colocynthis</name>
    <name type="common">colocynth</name>
    <dbReference type="NCBI Taxonomy" id="252529"/>
    <lineage>
        <taxon>Eukaryota</taxon>
        <taxon>Viridiplantae</taxon>
        <taxon>Streptophyta</taxon>
        <taxon>Embryophyta</taxon>
        <taxon>Tracheophyta</taxon>
        <taxon>Spermatophyta</taxon>
        <taxon>Magnoliopsida</taxon>
        <taxon>eudicotyledons</taxon>
        <taxon>Gunneridae</taxon>
        <taxon>Pentapetalae</taxon>
        <taxon>rosids</taxon>
        <taxon>fabids</taxon>
        <taxon>Cucurbitales</taxon>
        <taxon>Cucurbitaceae</taxon>
        <taxon>Benincaseae</taxon>
        <taxon>Citrullus</taxon>
    </lineage>
</organism>
<dbReference type="CDD" id="cd06530">
    <property type="entry name" value="S26_SPase_I"/>
    <property type="match status" value="1"/>
</dbReference>
<dbReference type="PROSITE" id="PS00501">
    <property type="entry name" value="SPASE_I_1"/>
    <property type="match status" value="1"/>
</dbReference>
<dbReference type="InterPro" id="IPR019758">
    <property type="entry name" value="Pept_S26A_signal_pept_1_CS"/>
</dbReference>
<dbReference type="NCBIfam" id="TIGR02227">
    <property type="entry name" value="sigpep_I_bact"/>
    <property type="match status" value="1"/>
</dbReference>
<evidence type="ECO:0000256" key="1">
    <source>
        <dbReference type="ARBA" id="ARBA00022670"/>
    </source>
</evidence>
<dbReference type="EMBL" id="OZ021737">
    <property type="protein sequence ID" value="CAK9317193.1"/>
    <property type="molecule type" value="Genomic_DNA"/>
</dbReference>
<evidence type="ECO:0000256" key="2">
    <source>
        <dbReference type="ARBA" id="ARBA00022801"/>
    </source>
</evidence>
<dbReference type="PANTHER" id="PTHR34454">
    <property type="entry name" value="TUNICAMYCIN INDUCED PROTEIN"/>
    <property type="match status" value="1"/>
</dbReference>
<dbReference type="Proteomes" id="UP001642487">
    <property type="component" value="Chromosome 3"/>
</dbReference>
<evidence type="ECO:0000313" key="4">
    <source>
        <dbReference type="EMBL" id="CAK9317193.1"/>
    </source>
</evidence>
<keyword evidence="5" id="KW-1185">Reference proteome</keyword>
<feature type="domain" description="Peptidase S26" evidence="3">
    <location>
        <begin position="193"/>
        <end position="350"/>
    </location>
</feature>
<gene>
    <name evidence="4" type="ORF">CITCOLO1_LOCUS9092</name>
</gene>
<dbReference type="Gene3D" id="2.10.109.10">
    <property type="entry name" value="Umud Fragment, subunit A"/>
    <property type="match status" value="1"/>
</dbReference>
<dbReference type="InterPro" id="IPR036286">
    <property type="entry name" value="LexA/Signal_pep-like_sf"/>
</dbReference>